<keyword evidence="1" id="KW-0812">Transmembrane</keyword>
<dbReference type="KEGG" id="salq:SYNTR_0769"/>
<dbReference type="OrthoDB" id="529831at2"/>
<keyword evidence="1" id="KW-1133">Transmembrane helix</keyword>
<evidence type="ECO:0000256" key="1">
    <source>
        <dbReference type="SAM" id="Phobius"/>
    </source>
</evidence>
<evidence type="ECO:0000313" key="3">
    <source>
        <dbReference type="Proteomes" id="UP000426444"/>
    </source>
</evidence>
<dbReference type="AlphaFoldDB" id="A0A6I6DEA8"/>
<proteinExistence type="predicted"/>
<name>A0A6I6DEA8_9FIRM</name>
<dbReference type="Proteomes" id="UP000426444">
    <property type="component" value="Chromosome"/>
</dbReference>
<reference evidence="3" key="1">
    <citation type="journal article" date="2019" name="Microbiology">
        <title>Complete Genome Sequence of an Uncultured Bacterium of the Candidate Phylum Bipolaricaulota.</title>
        <authorList>
            <person name="Kadnikov V.V."/>
            <person name="Mardanov A.V."/>
            <person name="Beletsky A.V."/>
            <person name="Frank Y.A."/>
            <person name="Karnachuk O.V."/>
            <person name="Ravin N.V."/>
        </authorList>
    </citation>
    <scope>NUCLEOTIDE SEQUENCE [LARGE SCALE GENOMIC DNA]</scope>
</reference>
<keyword evidence="3" id="KW-1185">Reference proteome</keyword>
<dbReference type="EMBL" id="CP046457">
    <property type="protein sequence ID" value="QGT99362.1"/>
    <property type="molecule type" value="Genomic_DNA"/>
</dbReference>
<sequence>MVITIRKYWYFLLLIIIVILTAIIINKFNLINPEQPKTPETVPEKELIGEWLAWNEVNPLFPKYSYAKVTDIETNLSFAVQRRGGTYHVDVQPLTAKDTKIMKKIYNNQWSWKRRAVVVELYDGRLLAGSMNGMPHGGGSISDNNFNGHFCIHFKDSKTHGSRKVDLAHQMMIWKAAGIVDKQLKTLTAKETVLLFFTAIDQKDEFMFKKLLDEKEQRYHFLKDIEPLDSVKVNTIKEGEENFFVVDLRLKFKESNNIISRKLHIQTVRRGEQWKITEESTDLLICNEEPCLINANRVGD</sequence>
<gene>
    <name evidence="2" type="ORF">SYNTR_0769</name>
</gene>
<dbReference type="RefSeq" id="WP_156203270.1">
    <property type="nucleotide sequence ID" value="NZ_CP046457.1"/>
</dbReference>
<protein>
    <submittedName>
        <fullName evidence="2">Uncharacterized protein</fullName>
    </submittedName>
</protein>
<accession>A0A6I6DEA8</accession>
<organism evidence="2 3">
    <name type="scientific">Candidatus Syntrophocurvum alkaliphilum</name>
    <dbReference type="NCBI Taxonomy" id="2293317"/>
    <lineage>
        <taxon>Bacteria</taxon>
        <taxon>Bacillati</taxon>
        <taxon>Bacillota</taxon>
        <taxon>Clostridia</taxon>
        <taxon>Eubacteriales</taxon>
        <taxon>Syntrophomonadaceae</taxon>
        <taxon>Candidatus Syntrophocurvum</taxon>
    </lineage>
</organism>
<feature type="transmembrane region" description="Helical" evidence="1">
    <location>
        <begin position="7"/>
        <end position="25"/>
    </location>
</feature>
<keyword evidence="1" id="KW-0472">Membrane</keyword>
<evidence type="ECO:0000313" key="2">
    <source>
        <dbReference type="EMBL" id="QGT99362.1"/>
    </source>
</evidence>